<dbReference type="Proteomes" id="UP000558488">
    <property type="component" value="Unassembled WGS sequence"/>
</dbReference>
<dbReference type="AlphaFoldDB" id="A0A7J7YWQ5"/>
<dbReference type="EMBL" id="JACAGB010000004">
    <property type="protein sequence ID" value="KAF6366334.1"/>
    <property type="molecule type" value="Genomic_DNA"/>
</dbReference>
<accession>A0A7J7YWQ5</accession>
<evidence type="ECO:0000256" key="1">
    <source>
        <dbReference type="SAM" id="MobiDB-lite"/>
    </source>
</evidence>
<dbReference type="InterPro" id="IPR028067">
    <property type="entry name" value="IL-32"/>
</dbReference>
<comment type="caution">
    <text evidence="2">The sequence shown here is derived from an EMBL/GenBank/DDBJ whole genome shotgun (WGS) entry which is preliminary data.</text>
</comment>
<proteinExistence type="predicted"/>
<keyword evidence="3" id="KW-1185">Reference proteome</keyword>
<gene>
    <name evidence="2" type="ORF">mPipKuh1_006661</name>
</gene>
<name>A0A7J7YWQ5_PIPKU</name>
<feature type="region of interest" description="Disordered" evidence="1">
    <location>
        <begin position="78"/>
        <end position="110"/>
    </location>
</feature>
<dbReference type="Pfam" id="PF15225">
    <property type="entry name" value="IL32"/>
    <property type="match status" value="1"/>
</dbReference>
<dbReference type="PANTHER" id="PTHR48490">
    <property type="entry name" value="INTERLEUKIN-32"/>
    <property type="match status" value="1"/>
</dbReference>
<dbReference type="PANTHER" id="PTHR48490:SF1">
    <property type="entry name" value="INTERLEUKIN-32"/>
    <property type="match status" value="1"/>
</dbReference>
<dbReference type="GO" id="GO:0006955">
    <property type="term" value="P:immune response"/>
    <property type="evidence" value="ECO:0007669"/>
    <property type="project" value="InterPro"/>
</dbReference>
<protein>
    <submittedName>
        <fullName evidence="2">Uncharacterized protein</fullName>
    </submittedName>
</protein>
<evidence type="ECO:0000313" key="3">
    <source>
        <dbReference type="Proteomes" id="UP000558488"/>
    </source>
</evidence>
<evidence type="ECO:0000313" key="2">
    <source>
        <dbReference type="EMBL" id="KAF6366334.1"/>
    </source>
</evidence>
<reference evidence="2 3" key="1">
    <citation type="journal article" date="2020" name="Nature">
        <title>Six reference-quality genomes reveal evolution of bat adaptations.</title>
        <authorList>
            <person name="Jebb D."/>
            <person name="Huang Z."/>
            <person name="Pippel M."/>
            <person name="Hughes G.M."/>
            <person name="Lavrichenko K."/>
            <person name="Devanna P."/>
            <person name="Winkler S."/>
            <person name="Jermiin L.S."/>
            <person name="Skirmuntt E.C."/>
            <person name="Katzourakis A."/>
            <person name="Burkitt-Gray L."/>
            <person name="Ray D.A."/>
            <person name="Sullivan K.A.M."/>
            <person name="Roscito J.G."/>
            <person name="Kirilenko B.M."/>
            <person name="Davalos L.M."/>
            <person name="Corthals A.P."/>
            <person name="Power M.L."/>
            <person name="Jones G."/>
            <person name="Ransome R.D."/>
            <person name="Dechmann D.K.N."/>
            <person name="Locatelli A.G."/>
            <person name="Puechmaille S.J."/>
            <person name="Fedrigo O."/>
            <person name="Jarvis E.D."/>
            <person name="Hiller M."/>
            <person name="Vernes S.C."/>
            <person name="Myers E.W."/>
            <person name="Teeling E.C."/>
        </authorList>
    </citation>
    <scope>NUCLEOTIDE SEQUENCE [LARGE SCALE GENOMIC DNA]</scope>
    <source>
        <strain evidence="2">MPipKuh1</strain>
        <tissue evidence="2">Flight muscle</tissue>
    </source>
</reference>
<sequence>MCYSKISFKYREKMKTEVNQAIDIFFDGLNPEEEDQVQVGIKKLEDRFNDAFVDTVVAHCEDNQECAPLLPEQQQELRNRIRSKVQEPGSEQKSEPEGSNNESSGAQKPEESFGEWVLRLFREMLNRQKKIWKDVLASIFASFVKVAKTIWSVIESFFSSVAKCFSSLCQA</sequence>
<organism evidence="2 3">
    <name type="scientific">Pipistrellus kuhlii</name>
    <name type="common">Kuhl's pipistrelle</name>
    <dbReference type="NCBI Taxonomy" id="59472"/>
    <lineage>
        <taxon>Eukaryota</taxon>
        <taxon>Metazoa</taxon>
        <taxon>Chordata</taxon>
        <taxon>Craniata</taxon>
        <taxon>Vertebrata</taxon>
        <taxon>Euteleostomi</taxon>
        <taxon>Mammalia</taxon>
        <taxon>Eutheria</taxon>
        <taxon>Laurasiatheria</taxon>
        <taxon>Chiroptera</taxon>
        <taxon>Yangochiroptera</taxon>
        <taxon>Vespertilionidae</taxon>
        <taxon>Pipistrellus</taxon>
    </lineage>
</organism>